<evidence type="ECO:0000259" key="1">
    <source>
        <dbReference type="PROSITE" id="PS51462"/>
    </source>
</evidence>
<accession>A0ABT2UT18</accession>
<dbReference type="SUPFAM" id="SSF55811">
    <property type="entry name" value="Nudix"/>
    <property type="match status" value="1"/>
</dbReference>
<name>A0ABT2UT18_9BACL</name>
<dbReference type="InterPro" id="IPR015797">
    <property type="entry name" value="NUDIX_hydrolase-like_dom_sf"/>
</dbReference>
<organism evidence="2 3">
    <name type="scientific">Paenibacillus baimaensis</name>
    <dbReference type="NCBI Taxonomy" id="2982185"/>
    <lineage>
        <taxon>Bacteria</taxon>
        <taxon>Bacillati</taxon>
        <taxon>Bacillota</taxon>
        <taxon>Bacilli</taxon>
        <taxon>Bacillales</taxon>
        <taxon>Paenibacillaceae</taxon>
        <taxon>Paenibacillus</taxon>
    </lineage>
</organism>
<dbReference type="RefSeq" id="WP_262688508.1">
    <property type="nucleotide sequence ID" value="NZ_JAOQIO010000124.1"/>
</dbReference>
<gene>
    <name evidence="2" type="ORF">OB236_37245</name>
</gene>
<comment type="caution">
    <text evidence="2">The sequence shown here is derived from an EMBL/GenBank/DDBJ whole genome shotgun (WGS) entry which is preliminary data.</text>
</comment>
<dbReference type="Gene3D" id="3.90.79.10">
    <property type="entry name" value="Nucleoside Triphosphate Pyrophosphohydrolase"/>
    <property type="match status" value="1"/>
</dbReference>
<dbReference type="InterPro" id="IPR000086">
    <property type="entry name" value="NUDIX_hydrolase_dom"/>
</dbReference>
<proteinExistence type="predicted"/>
<keyword evidence="3" id="KW-1185">Reference proteome</keyword>
<protein>
    <submittedName>
        <fullName evidence="2">NUDIX domain-containing protein</fullName>
    </submittedName>
</protein>
<dbReference type="CDD" id="cd04692">
    <property type="entry name" value="NUDIX_Hydrolase"/>
    <property type="match status" value="1"/>
</dbReference>
<feature type="domain" description="Nudix hydrolase" evidence="1">
    <location>
        <begin position="29"/>
        <end position="169"/>
    </location>
</feature>
<dbReference type="PANTHER" id="PTHR10885:SF0">
    <property type="entry name" value="ISOPENTENYL-DIPHOSPHATE DELTA-ISOMERASE"/>
    <property type="match status" value="1"/>
</dbReference>
<evidence type="ECO:0000313" key="3">
    <source>
        <dbReference type="Proteomes" id="UP001652445"/>
    </source>
</evidence>
<dbReference type="PANTHER" id="PTHR10885">
    <property type="entry name" value="ISOPENTENYL-DIPHOSPHATE DELTA-ISOMERASE"/>
    <property type="match status" value="1"/>
</dbReference>
<dbReference type="EMBL" id="JAOQIO010000124">
    <property type="protein sequence ID" value="MCU6797783.1"/>
    <property type="molecule type" value="Genomic_DNA"/>
</dbReference>
<evidence type="ECO:0000313" key="2">
    <source>
        <dbReference type="EMBL" id="MCU6797783.1"/>
    </source>
</evidence>
<sequence>MEEERFDIYDNKMNWIGTASRQEVHREGLWHQTFQCWILTDSEDGPALLFQRRHPDKDTYPGMLDISCAGHLQAGERVEDGNRELEEELGLGVPFDQLISCGIYRSDKCIKPELIDREFCHVYGLRTNQALTTYRLQGDEVTGLYRVFIHDVLRLVHGIISQDTIEAVGVEPDESGALRVVSRSFTCDEFVPHPADYYEMVLKGFGLQR</sequence>
<reference evidence="2 3" key="1">
    <citation type="submission" date="2022-09" db="EMBL/GenBank/DDBJ databases">
        <authorList>
            <person name="Han X.L."/>
            <person name="Wang Q."/>
            <person name="Lu T."/>
        </authorList>
    </citation>
    <scope>NUCLEOTIDE SEQUENCE [LARGE SCALE GENOMIC DNA]</scope>
    <source>
        <strain evidence="2 3">WQ 127069</strain>
    </source>
</reference>
<dbReference type="PROSITE" id="PS51462">
    <property type="entry name" value="NUDIX"/>
    <property type="match status" value="1"/>
</dbReference>
<dbReference type="Proteomes" id="UP001652445">
    <property type="component" value="Unassembled WGS sequence"/>
</dbReference>
<dbReference type="Pfam" id="PF00293">
    <property type="entry name" value="NUDIX"/>
    <property type="match status" value="1"/>
</dbReference>